<dbReference type="Gene3D" id="3.30.465.10">
    <property type="match status" value="1"/>
</dbReference>
<keyword evidence="1" id="KW-0285">Flavoprotein</keyword>
<dbReference type="SMART" id="SM01092">
    <property type="entry name" value="CO_deh_flav_C"/>
    <property type="match status" value="1"/>
</dbReference>
<protein>
    <submittedName>
        <fullName evidence="5">Xanthine dehydrogenase family protein subunit M</fullName>
    </submittedName>
</protein>
<organism evidence="5">
    <name type="scientific">Thermogladius calderae</name>
    <dbReference type="NCBI Taxonomy" id="1200300"/>
    <lineage>
        <taxon>Archaea</taxon>
        <taxon>Thermoproteota</taxon>
        <taxon>Thermoprotei</taxon>
        <taxon>Desulfurococcales</taxon>
        <taxon>Desulfurococcaceae</taxon>
        <taxon>Thermogladius</taxon>
    </lineage>
</organism>
<keyword evidence="2" id="KW-0274">FAD</keyword>
<evidence type="ECO:0000313" key="5">
    <source>
        <dbReference type="EMBL" id="HHP67245.1"/>
    </source>
</evidence>
<dbReference type="Pfam" id="PF00941">
    <property type="entry name" value="FAD_binding_5"/>
    <property type="match status" value="1"/>
</dbReference>
<gene>
    <name evidence="5" type="ORF">ENM60_00365</name>
</gene>
<dbReference type="PANTHER" id="PTHR42659:SF2">
    <property type="entry name" value="XANTHINE DEHYDROGENASE SUBUNIT C-RELATED"/>
    <property type="match status" value="1"/>
</dbReference>
<name>A0A7J3XXF4_9CREN</name>
<dbReference type="InterPro" id="IPR002346">
    <property type="entry name" value="Mopterin_DH_FAD-bd"/>
</dbReference>
<dbReference type="SUPFAM" id="SSF56176">
    <property type="entry name" value="FAD-binding/transporter-associated domain-like"/>
    <property type="match status" value="1"/>
</dbReference>
<reference evidence="5" key="1">
    <citation type="journal article" date="2020" name="mSystems">
        <title>Genome- and Community-Level Interaction Insights into Carbon Utilization and Element Cycling Functions of Hydrothermarchaeota in Hydrothermal Sediment.</title>
        <authorList>
            <person name="Zhou Z."/>
            <person name="Liu Y."/>
            <person name="Xu W."/>
            <person name="Pan J."/>
            <person name="Luo Z.H."/>
            <person name="Li M."/>
        </authorList>
    </citation>
    <scope>NUCLEOTIDE SEQUENCE [LARGE SCALE GENOMIC DNA]</scope>
    <source>
        <strain evidence="5">SpSt-110</strain>
    </source>
</reference>
<sequence length="299" mass="32698">MKPSILNSLNTHILPRFEYFEPRSLGEALELLDKLGSEARILAGGTDLLVKMKTGALRPRYLINIKRIPGLRYIRVEEGYLRIGALTTWSDLEESPETALFPALLDAVKQMGGLQVRFMATIAGNLCNASPAADSAPPLLVYDAEVVLASVKGVRVVRLEEFFTGPGKTVMKENEMLIEVKVPLRKGSSAFIKLARTSMDLAIASAAVYAEFEGDVVRDVKIALGSVAPKPLRARRAETAVRGLRIGDPGIMNALEVVKEEVSPITDVRSTAWYRREVSKVLVHDALVKSFERAGGVRA</sequence>
<dbReference type="InterPro" id="IPR051312">
    <property type="entry name" value="Diverse_Substr_Oxidored"/>
</dbReference>
<dbReference type="FunFam" id="3.30.465.10:FF:000017">
    <property type="entry name" value="Xanthine dehydrogenase, FAD binding subunit"/>
    <property type="match status" value="1"/>
</dbReference>
<keyword evidence="3" id="KW-0560">Oxidoreductase</keyword>
<dbReference type="GO" id="GO:0016491">
    <property type="term" value="F:oxidoreductase activity"/>
    <property type="evidence" value="ECO:0007669"/>
    <property type="project" value="UniProtKB-KW"/>
</dbReference>
<dbReference type="EMBL" id="DRYK01000011">
    <property type="protein sequence ID" value="HHP67245.1"/>
    <property type="molecule type" value="Genomic_DNA"/>
</dbReference>
<comment type="caution">
    <text evidence="5">The sequence shown here is derived from an EMBL/GenBank/DDBJ whole genome shotgun (WGS) entry which is preliminary data.</text>
</comment>
<dbReference type="PANTHER" id="PTHR42659">
    <property type="entry name" value="XANTHINE DEHYDROGENASE SUBUNIT C-RELATED"/>
    <property type="match status" value="1"/>
</dbReference>
<dbReference type="Pfam" id="PF03450">
    <property type="entry name" value="CO_deh_flav_C"/>
    <property type="match status" value="1"/>
</dbReference>
<accession>A0A7J3XXF4</accession>
<feature type="domain" description="FAD-binding PCMH-type" evidence="4">
    <location>
        <begin position="12"/>
        <end position="187"/>
    </location>
</feature>
<dbReference type="Gene3D" id="3.30.43.10">
    <property type="entry name" value="Uridine Diphospho-n-acetylenolpyruvylglucosamine Reductase, domain 2"/>
    <property type="match status" value="1"/>
</dbReference>
<dbReference type="InterPro" id="IPR016167">
    <property type="entry name" value="FAD-bd_PCMH_sub1"/>
</dbReference>
<dbReference type="SUPFAM" id="SSF55447">
    <property type="entry name" value="CO dehydrogenase flavoprotein C-terminal domain-like"/>
    <property type="match status" value="1"/>
</dbReference>
<evidence type="ECO:0000259" key="4">
    <source>
        <dbReference type="PROSITE" id="PS51387"/>
    </source>
</evidence>
<dbReference type="Gene3D" id="3.30.390.50">
    <property type="entry name" value="CO dehydrogenase flavoprotein, C-terminal domain"/>
    <property type="match status" value="1"/>
</dbReference>
<dbReference type="GO" id="GO:0071949">
    <property type="term" value="F:FAD binding"/>
    <property type="evidence" value="ECO:0007669"/>
    <property type="project" value="InterPro"/>
</dbReference>
<evidence type="ECO:0000256" key="2">
    <source>
        <dbReference type="ARBA" id="ARBA00022827"/>
    </source>
</evidence>
<dbReference type="InterPro" id="IPR036318">
    <property type="entry name" value="FAD-bd_PCMH-like_sf"/>
</dbReference>
<dbReference type="AlphaFoldDB" id="A0A7J3XXF4"/>
<dbReference type="InterPro" id="IPR036683">
    <property type="entry name" value="CO_DH_flav_C_dom_sf"/>
</dbReference>
<dbReference type="InterPro" id="IPR016169">
    <property type="entry name" value="FAD-bd_PCMH_sub2"/>
</dbReference>
<evidence type="ECO:0000256" key="3">
    <source>
        <dbReference type="ARBA" id="ARBA00023002"/>
    </source>
</evidence>
<proteinExistence type="predicted"/>
<dbReference type="PROSITE" id="PS51387">
    <property type="entry name" value="FAD_PCMH"/>
    <property type="match status" value="1"/>
</dbReference>
<dbReference type="InterPro" id="IPR016166">
    <property type="entry name" value="FAD-bd_PCMH"/>
</dbReference>
<dbReference type="InterPro" id="IPR005107">
    <property type="entry name" value="CO_DH_flav_C"/>
</dbReference>
<evidence type="ECO:0000256" key="1">
    <source>
        <dbReference type="ARBA" id="ARBA00022630"/>
    </source>
</evidence>